<dbReference type="GO" id="GO:0003735">
    <property type="term" value="F:structural constituent of ribosome"/>
    <property type="evidence" value="ECO:0007669"/>
    <property type="project" value="InterPro"/>
</dbReference>
<dbReference type="InterPro" id="IPR019181">
    <property type="entry name" value="LSM12_ABD"/>
</dbReference>
<dbReference type="PANTHER" id="PTHR11761:SF8">
    <property type="entry name" value="LARGE RIBOSOMAL SUBUNIT PROTEIN UL14"/>
    <property type="match status" value="1"/>
</dbReference>
<feature type="domain" description="AD" evidence="7">
    <location>
        <begin position="229"/>
        <end position="328"/>
    </location>
</feature>
<keyword evidence="2 6" id="KW-0689">Ribosomal protein</keyword>
<dbReference type="InterPro" id="IPR000218">
    <property type="entry name" value="Ribosomal_uL14"/>
</dbReference>
<comment type="caution">
    <text evidence="8">The sequence shown here is derived from an EMBL/GenBank/DDBJ whole genome shotgun (WGS) entry which is preliminary data.</text>
</comment>
<sequence length="353" mass="38889">MSKRGRGGASGAKFRISLGLPVGAVINCADNTGAKNLFVIAVYGIRGRLNRLPSAGVGDMFVASVKKGKPELRKKVLQAVVIRQRKQFRRKDGTFIYFEDNAGVIVNNKGEMKGSAITGPVAKECADLWTMVGVTDDESKGACHRAPVPEPTTVSEMVFPPGSVVQGTTVLNQTVTGQVLGFDQERKMLIMRDSAGPKPVMRFLNLDMVNENFKITEDRPNDFVPFNFSKATEQQLNDRVRKAVQKRESSALMCDVSIEGQRAFIALRKTLDQVKWDNEKIIVFDGKISIEPPYDAESVKLLEADNQNNRCAVEQVKRILNKPQIPTPLATTLSLKRDDADAPIDRSPQMGPN</sequence>
<comment type="similarity">
    <text evidence="1 6">Belongs to the universal ribosomal protein uL14 family.</text>
</comment>
<name>A0AA39I7A2_9BILA</name>
<evidence type="ECO:0000313" key="8">
    <source>
        <dbReference type="EMBL" id="KAK0418425.1"/>
    </source>
</evidence>
<dbReference type="AlphaFoldDB" id="A0AA39I7A2"/>
<organism evidence="8 9">
    <name type="scientific">Steinernema hermaphroditum</name>
    <dbReference type="NCBI Taxonomy" id="289476"/>
    <lineage>
        <taxon>Eukaryota</taxon>
        <taxon>Metazoa</taxon>
        <taxon>Ecdysozoa</taxon>
        <taxon>Nematoda</taxon>
        <taxon>Chromadorea</taxon>
        <taxon>Rhabditida</taxon>
        <taxon>Tylenchina</taxon>
        <taxon>Panagrolaimomorpha</taxon>
        <taxon>Strongyloidoidea</taxon>
        <taxon>Steinernematidae</taxon>
        <taxon>Steinernema</taxon>
    </lineage>
</organism>
<dbReference type="PROSITE" id="PS00049">
    <property type="entry name" value="RIBOSOMAL_L14"/>
    <property type="match status" value="1"/>
</dbReference>
<evidence type="ECO:0000256" key="2">
    <source>
        <dbReference type="ARBA" id="ARBA00022980"/>
    </source>
</evidence>
<dbReference type="Proteomes" id="UP001175271">
    <property type="component" value="Unassembled WGS sequence"/>
</dbReference>
<proteinExistence type="inferred from homology"/>
<keyword evidence="3 6" id="KW-0687">Ribonucleoprotein</keyword>
<gene>
    <name evidence="8" type="ORF">QR680_013547</name>
</gene>
<evidence type="ECO:0000256" key="1">
    <source>
        <dbReference type="ARBA" id="ARBA00010745"/>
    </source>
</evidence>
<dbReference type="InterPro" id="IPR036853">
    <property type="entry name" value="Ribosomal_uL14_sf"/>
</dbReference>
<protein>
    <recommendedName>
        <fullName evidence="4">Large ribosomal subunit protein uL14</fullName>
    </recommendedName>
    <alternativeName>
        <fullName evidence="5">60S ribosomal protein L23</fullName>
    </alternativeName>
</protein>
<dbReference type="GO" id="GO:0070180">
    <property type="term" value="F:large ribosomal subunit rRNA binding"/>
    <property type="evidence" value="ECO:0007669"/>
    <property type="project" value="TreeGrafter"/>
</dbReference>
<accession>A0AA39I7A2</accession>
<dbReference type="EMBL" id="JAUCMV010000002">
    <property type="protein sequence ID" value="KAK0418425.1"/>
    <property type="molecule type" value="Genomic_DNA"/>
</dbReference>
<evidence type="ECO:0000256" key="6">
    <source>
        <dbReference type="RuleBase" id="RU003949"/>
    </source>
</evidence>
<evidence type="ECO:0000313" key="9">
    <source>
        <dbReference type="Proteomes" id="UP001175271"/>
    </source>
</evidence>
<dbReference type="InterPro" id="IPR048478">
    <property type="entry name" value="LSM12_LSM"/>
</dbReference>
<dbReference type="FunFam" id="2.40.150.20:FF:000003">
    <property type="entry name" value="60S ribosomal protein L23"/>
    <property type="match status" value="1"/>
</dbReference>
<dbReference type="Gene3D" id="2.40.150.20">
    <property type="entry name" value="Ribosomal protein L14"/>
    <property type="match status" value="1"/>
</dbReference>
<reference evidence="8" key="1">
    <citation type="submission" date="2023-06" db="EMBL/GenBank/DDBJ databases">
        <title>Genomic analysis of the entomopathogenic nematode Steinernema hermaphroditum.</title>
        <authorList>
            <person name="Schwarz E.M."/>
            <person name="Heppert J.K."/>
            <person name="Baniya A."/>
            <person name="Schwartz H.T."/>
            <person name="Tan C.-H."/>
            <person name="Antoshechkin I."/>
            <person name="Sternberg P.W."/>
            <person name="Goodrich-Blair H."/>
            <person name="Dillman A.R."/>
        </authorList>
    </citation>
    <scope>NUCLEOTIDE SEQUENCE</scope>
    <source>
        <strain evidence="8">PS9179</strain>
        <tissue evidence="8">Whole animal</tissue>
    </source>
</reference>
<dbReference type="Pfam" id="PF09793">
    <property type="entry name" value="AD"/>
    <property type="match status" value="1"/>
</dbReference>
<dbReference type="InterPro" id="IPR019972">
    <property type="entry name" value="Ribosomal_uL14_CS"/>
</dbReference>
<evidence type="ECO:0000256" key="5">
    <source>
        <dbReference type="ARBA" id="ARBA00035326"/>
    </source>
</evidence>
<dbReference type="InterPro" id="IPR047574">
    <property type="entry name" value="AD"/>
</dbReference>
<dbReference type="Pfam" id="PF21166">
    <property type="entry name" value="LSM12_LSM"/>
    <property type="match status" value="1"/>
</dbReference>
<dbReference type="HAMAP" id="MF_01367">
    <property type="entry name" value="Ribosomal_uL14"/>
    <property type="match status" value="1"/>
</dbReference>
<dbReference type="PANTHER" id="PTHR11761">
    <property type="entry name" value="50S/60S RIBOSOMAL PROTEIN L14/L23"/>
    <property type="match status" value="1"/>
</dbReference>
<dbReference type="Pfam" id="PF00238">
    <property type="entry name" value="Ribosomal_L14"/>
    <property type="match status" value="1"/>
</dbReference>
<dbReference type="SUPFAM" id="SSF50193">
    <property type="entry name" value="Ribosomal protein L14"/>
    <property type="match status" value="1"/>
</dbReference>
<evidence type="ECO:0000256" key="3">
    <source>
        <dbReference type="ARBA" id="ARBA00023274"/>
    </source>
</evidence>
<dbReference type="SMART" id="SM00995">
    <property type="entry name" value="AD"/>
    <property type="match status" value="1"/>
</dbReference>
<evidence type="ECO:0000256" key="4">
    <source>
        <dbReference type="ARBA" id="ARBA00035199"/>
    </source>
</evidence>
<dbReference type="PROSITE" id="PS52001">
    <property type="entry name" value="AD"/>
    <property type="match status" value="1"/>
</dbReference>
<keyword evidence="9" id="KW-1185">Reference proteome</keyword>
<dbReference type="SMART" id="SM01374">
    <property type="entry name" value="Ribosomal_L14"/>
    <property type="match status" value="1"/>
</dbReference>
<evidence type="ECO:0000259" key="7">
    <source>
        <dbReference type="PROSITE" id="PS52001"/>
    </source>
</evidence>
<dbReference type="GO" id="GO:0022625">
    <property type="term" value="C:cytosolic large ribosomal subunit"/>
    <property type="evidence" value="ECO:0007669"/>
    <property type="project" value="TreeGrafter"/>
</dbReference>
<dbReference type="CDD" id="cd00337">
    <property type="entry name" value="Ribosomal_uL14"/>
    <property type="match status" value="1"/>
</dbReference>
<dbReference type="GO" id="GO:0006412">
    <property type="term" value="P:translation"/>
    <property type="evidence" value="ECO:0007669"/>
    <property type="project" value="InterPro"/>
</dbReference>